<protein>
    <submittedName>
        <fullName evidence="1">Uncharacterized protein</fullName>
    </submittedName>
</protein>
<gene>
    <name evidence="1" type="ORF">SAMN04487992_106238</name>
</gene>
<reference evidence="2" key="1">
    <citation type="submission" date="2016-10" db="EMBL/GenBank/DDBJ databases">
        <authorList>
            <person name="Varghese N."/>
            <person name="Submissions S."/>
        </authorList>
    </citation>
    <scope>NUCLEOTIDE SEQUENCE [LARGE SCALE GENOMIC DNA]</scope>
    <source>
        <strain evidence="2">DSM 24729</strain>
    </source>
</reference>
<evidence type="ECO:0000313" key="2">
    <source>
        <dbReference type="Proteomes" id="UP000182114"/>
    </source>
</evidence>
<dbReference type="eggNOG" id="ENOG502ZE94">
    <property type="taxonomic scope" value="Bacteria"/>
</dbReference>
<name>A0A1G7HS18_9FLAO</name>
<sequence length="110" mass="12865">MIKMKNPAIWTVVLFFAVGFCQLVAQEISPVKTTVTTEKDEGPIIFKFEPEYTSAEETKRQEFKRNRALVNALEISDRKRRRLMRKVFSKDFSKFLSEIVTADTKLEDEQ</sequence>
<keyword evidence="2" id="KW-1185">Reference proteome</keyword>
<accession>A0A1G7HS18</accession>
<dbReference type="Proteomes" id="UP000182114">
    <property type="component" value="Unassembled WGS sequence"/>
</dbReference>
<evidence type="ECO:0000313" key="1">
    <source>
        <dbReference type="EMBL" id="SDF03133.1"/>
    </source>
</evidence>
<organism evidence="1 2">
    <name type="scientific">Cellulophaga baltica</name>
    <dbReference type="NCBI Taxonomy" id="76594"/>
    <lineage>
        <taxon>Bacteria</taxon>
        <taxon>Pseudomonadati</taxon>
        <taxon>Bacteroidota</taxon>
        <taxon>Flavobacteriia</taxon>
        <taxon>Flavobacteriales</taxon>
        <taxon>Flavobacteriaceae</taxon>
        <taxon>Cellulophaga</taxon>
    </lineage>
</organism>
<dbReference type="EMBL" id="FNBD01000006">
    <property type="protein sequence ID" value="SDF03133.1"/>
    <property type="molecule type" value="Genomic_DNA"/>
</dbReference>
<proteinExistence type="predicted"/>
<dbReference type="AlphaFoldDB" id="A0A1G7HS18"/>